<proteinExistence type="predicted"/>
<evidence type="ECO:0000313" key="1">
    <source>
        <dbReference type="EMBL" id="GJS71790.1"/>
    </source>
</evidence>
<protein>
    <submittedName>
        <fullName evidence="1">Uncharacterized protein</fullName>
    </submittedName>
</protein>
<dbReference type="Proteomes" id="UP001151760">
    <property type="component" value="Unassembled WGS sequence"/>
</dbReference>
<comment type="caution">
    <text evidence="1">The sequence shown here is derived from an EMBL/GenBank/DDBJ whole genome shotgun (WGS) entry which is preliminary data.</text>
</comment>
<name>A0ABQ4Y2A0_9ASTR</name>
<reference evidence="1" key="1">
    <citation type="journal article" date="2022" name="Int. J. Mol. Sci.">
        <title>Draft Genome of Tanacetum Coccineum: Genomic Comparison of Closely Related Tanacetum-Family Plants.</title>
        <authorList>
            <person name="Yamashiro T."/>
            <person name="Shiraishi A."/>
            <person name="Nakayama K."/>
            <person name="Satake H."/>
        </authorList>
    </citation>
    <scope>NUCLEOTIDE SEQUENCE</scope>
</reference>
<reference evidence="1" key="2">
    <citation type="submission" date="2022-01" db="EMBL/GenBank/DDBJ databases">
        <authorList>
            <person name="Yamashiro T."/>
            <person name="Shiraishi A."/>
            <person name="Satake H."/>
            <person name="Nakayama K."/>
        </authorList>
    </citation>
    <scope>NUCLEOTIDE SEQUENCE</scope>
</reference>
<sequence>MSILNVKNLYLEQTDESDLKEALGEFMKVKVLVMRIKDFQLSIESYQFKLNLTKPQLTMPGIKALELYTTIEEPMFGIIYDNDKFEKRFMAFDEINKFLTGTLERDSSRICQKLEDNNMEKIEPKLAREEVANLGRMEVAILSCMYTREQMKMIESYVGARNLH</sequence>
<accession>A0ABQ4Y2A0</accession>
<dbReference type="EMBL" id="BQNB010010031">
    <property type="protein sequence ID" value="GJS71790.1"/>
    <property type="molecule type" value="Genomic_DNA"/>
</dbReference>
<keyword evidence="2" id="KW-1185">Reference proteome</keyword>
<gene>
    <name evidence="1" type="ORF">Tco_0704631</name>
</gene>
<organism evidence="1 2">
    <name type="scientific">Tanacetum coccineum</name>
    <dbReference type="NCBI Taxonomy" id="301880"/>
    <lineage>
        <taxon>Eukaryota</taxon>
        <taxon>Viridiplantae</taxon>
        <taxon>Streptophyta</taxon>
        <taxon>Embryophyta</taxon>
        <taxon>Tracheophyta</taxon>
        <taxon>Spermatophyta</taxon>
        <taxon>Magnoliopsida</taxon>
        <taxon>eudicotyledons</taxon>
        <taxon>Gunneridae</taxon>
        <taxon>Pentapetalae</taxon>
        <taxon>asterids</taxon>
        <taxon>campanulids</taxon>
        <taxon>Asterales</taxon>
        <taxon>Asteraceae</taxon>
        <taxon>Asteroideae</taxon>
        <taxon>Anthemideae</taxon>
        <taxon>Anthemidinae</taxon>
        <taxon>Tanacetum</taxon>
    </lineage>
</organism>
<evidence type="ECO:0000313" key="2">
    <source>
        <dbReference type="Proteomes" id="UP001151760"/>
    </source>
</evidence>